<dbReference type="EMBL" id="KZ679687">
    <property type="protein sequence ID" value="PTB50699.1"/>
    <property type="molecule type" value="Genomic_DNA"/>
</dbReference>
<evidence type="ECO:0000313" key="1">
    <source>
        <dbReference type="EMBL" id="PTB50699.1"/>
    </source>
</evidence>
<dbReference type="GeneID" id="36629649"/>
<protein>
    <submittedName>
        <fullName evidence="1">Uncharacterized protein</fullName>
    </submittedName>
</protein>
<keyword evidence="2" id="KW-1185">Reference proteome</keyword>
<organism evidence="1 2">
    <name type="scientific">Trichoderma harzianum CBS 226.95</name>
    <dbReference type="NCBI Taxonomy" id="983964"/>
    <lineage>
        <taxon>Eukaryota</taxon>
        <taxon>Fungi</taxon>
        <taxon>Dikarya</taxon>
        <taxon>Ascomycota</taxon>
        <taxon>Pezizomycotina</taxon>
        <taxon>Sordariomycetes</taxon>
        <taxon>Hypocreomycetidae</taxon>
        <taxon>Hypocreales</taxon>
        <taxon>Hypocreaceae</taxon>
        <taxon>Trichoderma</taxon>
    </lineage>
</organism>
<dbReference type="RefSeq" id="XP_024770376.1">
    <property type="nucleotide sequence ID" value="XM_024921075.1"/>
</dbReference>
<sequence>MVPFQVETIPIELLINMRYHVRDGQRKQQLDLDVELPIDAQLPQSYRVAQDMHLALGFTHRRHVYVHVRTSAPGTPVKWRPRYHVLEPVQGSLLSMPRKRITIPYPGASIFPVGLLGIKFSVSRIRNRADISQHRDGSRLLYGYERNNIGRESLVNWPMNSIRAFILLSELS</sequence>
<dbReference type="AlphaFoldDB" id="A0A2T4A0W3"/>
<gene>
    <name evidence="1" type="ORF">M431DRAFT_540625</name>
</gene>
<evidence type="ECO:0000313" key="2">
    <source>
        <dbReference type="Proteomes" id="UP000241690"/>
    </source>
</evidence>
<proteinExistence type="predicted"/>
<name>A0A2T4A0W3_TRIHA</name>
<reference evidence="1 2" key="1">
    <citation type="submission" date="2016-07" db="EMBL/GenBank/DDBJ databases">
        <title>Multiple horizontal gene transfer events from other fungi enriched the ability of initially mycotrophic Trichoderma (Ascomycota) to feed on dead plant biomass.</title>
        <authorList>
            <consortium name="DOE Joint Genome Institute"/>
            <person name="Aerts A."/>
            <person name="Atanasova L."/>
            <person name="Chenthamara K."/>
            <person name="Zhang J."/>
            <person name="Grujic M."/>
            <person name="Henrissat B."/>
            <person name="Kuo A."/>
            <person name="Salamov A."/>
            <person name="Lipzen A."/>
            <person name="Labutti K."/>
            <person name="Barry K."/>
            <person name="Miao Y."/>
            <person name="Rahimi M.J."/>
            <person name="Shen Q."/>
            <person name="Grigoriev I.V."/>
            <person name="Kubicek C.P."/>
            <person name="Druzhinina I.S."/>
        </authorList>
    </citation>
    <scope>NUCLEOTIDE SEQUENCE [LARGE SCALE GENOMIC DNA]</scope>
    <source>
        <strain evidence="1 2">CBS 226.95</strain>
    </source>
</reference>
<dbReference type="Proteomes" id="UP000241690">
    <property type="component" value="Unassembled WGS sequence"/>
</dbReference>
<accession>A0A2T4A0W3</accession>